<dbReference type="EMBL" id="LM993660">
    <property type="protein sequence ID" value="VTZ75312.1"/>
    <property type="molecule type" value="Genomic_DNA"/>
</dbReference>
<dbReference type="AlphaFoldDB" id="A0A078KGU0"/>
<dbReference type="OrthoDB" id="371757at2759"/>
<feature type="compositionally biased region" description="Basic and acidic residues" evidence="1">
    <location>
        <begin position="260"/>
        <end position="293"/>
    </location>
</feature>
<dbReference type="Proteomes" id="UP000072874">
    <property type="component" value="Chromosome 6"/>
</dbReference>
<proteinExistence type="predicted"/>
<reference evidence="4 5" key="1">
    <citation type="journal article" date="2014" name="BMC Biol.">
        <title>A comprehensive evaluation of rodent malaria parasite genomes and gene expression.</title>
        <authorList>
            <person name="Otto T.D."/>
            <person name="Bohme U."/>
            <person name="Jackson A.P."/>
            <person name="Hunt M."/>
            <person name="Franke-Fayard B."/>
            <person name="Hoeijmakers W.A."/>
            <person name="Religa A.A."/>
            <person name="Robertson L."/>
            <person name="Sanders M."/>
            <person name="Ogun S.A."/>
            <person name="Cunningham D."/>
            <person name="Erhart A."/>
            <person name="Billker O."/>
            <person name="Khan S.M."/>
            <person name="Stunnenberg H.G."/>
            <person name="Langhorne J."/>
            <person name="Holder A.A."/>
            <person name="Waters A.P."/>
            <person name="Newbold C.I."/>
            <person name="Pain A."/>
            <person name="Berriman M."/>
            <person name="Janse C.J."/>
        </authorList>
    </citation>
    <scope>NUCLEOTIDE SEQUENCE [LARGE SCALE GENOMIC DNA]</scope>
    <source>
        <strain evidence="3 4">17X</strain>
        <strain evidence="2 5">YM</strain>
    </source>
</reference>
<evidence type="ECO:0000313" key="3">
    <source>
        <dbReference type="EMBL" id="VTZ75312.1"/>
    </source>
</evidence>
<evidence type="ECO:0000313" key="4">
    <source>
        <dbReference type="Proteomes" id="UP000072874"/>
    </source>
</evidence>
<protein>
    <submittedName>
        <fullName evidence="3">Uncharacterized protein</fullName>
    </submittedName>
</protein>
<dbReference type="KEGG" id="pyo:PY17X_0611500"/>
<dbReference type="GeneID" id="3830254"/>
<evidence type="ECO:0000256" key="1">
    <source>
        <dbReference type="SAM" id="MobiDB-lite"/>
    </source>
</evidence>
<dbReference type="Proteomes" id="UP000072904">
    <property type="component" value="Chromosome 6"/>
</dbReference>
<dbReference type="OMA" id="CRNKYKN"/>
<dbReference type="RefSeq" id="XP_022813157.1">
    <property type="nucleotide sequence ID" value="XM_022955369.1"/>
</dbReference>
<evidence type="ECO:0000313" key="5">
    <source>
        <dbReference type="Proteomes" id="UP000072904"/>
    </source>
</evidence>
<dbReference type="VEuPathDB" id="PlasmoDB:PYYM_0610700"/>
<evidence type="ECO:0000313" key="2">
    <source>
        <dbReference type="EMBL" id="CDU16969.1"/>
    </source>
</evidence>
<reference evidence="2" key="3">
    <citation type="submission" date="2014-05" db="EMBL/GenBank/DDBJ databases">
        <authorList>
            <person name="Aslett A.Martin."/>
            <person name="De Silva Nishadi"/>
        </authorList>
    </citation>
    <scope>NUCLEOTIDE SEQUENCE</scope>
    <source>
        <strain evidence="2">YM</strain>
    </source>
</reference>
<gene>
    <name evidence="3" type="ORF">PY17X_0611500</name>
    <name evidence="2" type="ORF">PYYM_0610700</name>
</gene>
<dbReference type="VEuPathDB" id="PlasmoDB:PY03063"/>
<reference evidence="3" key="4">
    <citation type="submission" date="2019-05" db="EMBL/GenBank/DDBJ databases">
        <authorList>
            <consortium name="Pathogen Informatics"/>
        </authorList>
    </citation>
    <scope>NUCLEOTIDE SEQUENCE</scope>
    <source>
        <strain evidence="3">17X</strain>
    </source>
</reference>
<name>A0A078KGU0_PLAYE</name>
<dbReference type="VEuPathDB" id="PlasmoDB:PY17X_0611500"/>
<accession>A0A078KGU0</accession>
<feature type="region of interest" description="Disordered" evidence="1">
    <location>
        <begin position="260"/>
        <end position="297"/>
    </location>
</feature>
<organism evidence="3 4">
    <name type="scientific">Plasmodium yoelii</name>
    <dbReference type="NCBI Taxonomy" id="5861"/>
    <lineage>
        <taxon>Eukaryota</taxon>
        <taxon>Sar</taxon>
        <taxon>Alveolata</taxon>
        <taxon>Apicomplexa</taxon>
        <taxon>Aconoidasida</taxon>
        <taxon>Haemosporida</taxon>
        <taxon>Plasmodiidae</taxon>
        <taxon>Plasmodium</taxon>
        <taxon>Plasmodium (Vinckeia)</taxon>
    </lineage>
</organism>
<reference evidence="3" key="2">
    <citation type="submission" date="2014-05" db="EMBL/GenBank/DDBJ databases">
        <authorList>
            <person name="Aslett M.A."/>
            <person name="De Silva N."/>
        </authorList>
    </citation>
    <scope>NUCLEOTIDE SEQUENCE</scope>
    <source>
        <strain evidence="3">17X</strain>
    </source>
</reference>
<dbReference type="VEuPathDB" id="PlasmoDB:Py17XNL_000600669"/>
<sequence length="501" mass="59143">MLKLNKINRTNNAYQLLNKERNKISVPINDYTEIVPNNNSKFCKNKYKNIGNLHNIIHSSVLKSYKNAYFYKNMLKIAENKQNELSLHQINTILKSLIKAKIYKYSLFHSFQIPILRYINSITCLIHKIENTNIYIKKESWKEKTNQEGLNNNVEFTNNLCKKLHLNLNKYKIDKPNVDINLYIISDQINILVDIFNAYMHVLNFRFNYLCNTLFFFITKNYVYINEKDKIAKIWSMYILVFMSRNNIIQTDKGNAKIENNKIENNKSGDNKSGDNKSGDNKSGDNKSGDNKSVHNKSVHNNVNKISSHKIGNSNQAISYINNCSNMNRTIPLTKKANKIILYRHKHICNINIKTVYNYNIIVYKNNKKNNVPYCNKIFCRNNIISLCKYIILIFLKNQNIDLSKKKKICVRVENINNFISNGYMYKLINSKTPRYSQIKYLIKYNYIENPILLTGKYFPIQLLRDNNFLLNLLNRMIELKINSNICRKYIEKKIYETLKK</sequence>
<dbReference type="EMBL" id="LK934634">
    <property type="protein sequence ID" value="CDU16969.1"/>
    <property type="molecule type" value="Genomic_DNA"/>
</dbReference>